<organism evidence="2 3">
    <name type="scientific">Clavelina lepadiformis</name>
    <name type="common">Light-bulb sea squirt</name>
    <name type="synonym">Ascidia lepadiformis</name>
    <dbReference type="NCBI Taxonomy" id="159417"/>
    <lineage>
        <taxon>Eukaryota</taxon>
        <taxon>Metazoa</taxon>
        <taxon>Chordata</taxon>
        <taxon>Tunicata</taxon>
        <taxon>Ascidiacea</taxon>
        <taxon>Aplousobranchia</taxon>
        <taxon>Clavelinidae</taxon>
        <taxon>Clavelina</taxon>
    </lineage>
</organism>
<dbReference type="Proteomes" id="UP001642483">
    <property type="component" value="Unassembled WGS sequence"/>
</dbReference>
<dbReference type="PANTHER" id="PTHR35378">
    <property type="entry name" value="UNNAMED PRODUCT"/>
    <property type="match status" value="1"/>
</dbReference>
<feature type="region of interest" description="Disordered" evidence="1">
    <location>
        <begin position="193"/>
        <end position="253"/>
    </location>
</feature>
<reference evidence="2 3" key="1">
    <citation type="submission" date="2024-02" db="EMBL/GenBank/DDBJ databases">
        <authorList>
            <person name="Daric V."/>
            <person name="Darras S."/>
        </authorList>
    </citation>
    <scope>NUCLEOTIDE SEQUENCE [LARGE SCALE GENOMIC DNA]</scope>
</reference>
<evidence type="ECO:0000313" key="3">
    <source>
        <dbReference type="Proteomes" id="UP001642483"/>
    </source>
</evidence>
<proteinExistence type="predicted"/>
<dbReference type="EMBL" id="CAWYQH010000057">
    <property type="protein sequence ID" value="CAK8678768.1"/>
    <property type="molecule type" value="Genomic_DNA"/>
</dbReference>
<gene>
    <name evidence="2" type="ORF">CVLEPA_LOCUS9054</name>
</gene>
<protein>
    <submittedName>
        <fullName evidence="2">Uncharacterized protein</fullName>
    </submittedName>
</protein>
<feature type="compositionally biased region" description="Polar residues" evidence="1">
    <location>
        <begin position="213"/>
        <end position="224"/>
    </location>
</feature>
<feature type="region of interest" description="Disordered" evidence="1">
    <location>
        <begin position="478"/>
        <end position="499"/>
    </location>
</feature>
<keyword evidence="3" id="KW-1185">Reference proteome</keyword>
<accession>A0ABP0FL51</accession>
<name>A0ABP0FL51_CLALP</name>
<evidence type="ECO:0000256" key="1">
    <source>
        <dbReference type="SAM" id="MobiDB-lite"/>
    </source>
</evidence>
<evidence type="ECO:0000313" key="2">
    <source>
        <dbReference type="EMBL" id="CAK8678768.1"/>
    </source>
</evidence>
<feature type="compositionally biased region" description="Polar residues" evidence="1">
    <location>
        <begin position="240"/>
        <end position="252"/>
    </location>
</feature>
<feature type="compositionally biased region" description="Polar residues" evidence="1">
    <location>
        <begin position="478"/>
        <end position="498"/>
    </location>
</feature>
<comment type="caution">
    <text evidence="2">The sequence shown here is derived from an EMBL/GenBank/DDBJ whole genome shotgun (WGS) entry which is preliminary data.</text>
</comment>
<dbReference type="PANTHER" id="PTHR35378:SF1">
    <property type="entry name" value="C2H2-TYPE DOMAIN-CONTAINING PROTEIN"/>
    <property type="match status" value="1"/>
</dbReference>
<sequence>MERKRKRRERISLSPSKVKFTQDSVALCFKKGRPLNEVCEEIARGVLSADDFPNVRVLVRDGNYYGVDNRRLYIFRVLCKLGILRAITVCKFDEFDREITTDNDGCHVRIRNQKDNNGKWIRAVSYSHCSCEDQLTKAQVPEWWDQNMKCHRSLSKIPIDAKFITNERLNSFRNKNHISEGLSKATVACSTSKMDLQTSQDPKVMQKSESNKKIQNQRSLVYRQQENHTEAQPGRRRNETSPATPNQINQPMGPQLDQALVHRNKDSITDASRRQIEQSGPPKTSIDTIFSLSQSIYDIQTRQPKGYVNAVALSLESSDSESDVDVHSATYNWKIDQQINQQLEQFQGVPRRHEAGIAEISRRQQKQAELPKISNDAIYSLPKSMHGNQHRQIITKSSNNDSDIENYITPQSTRKQLRSFNEGSVADSSPTTFLGETHEANFLPHNLIKPDLDNIQVEAGNKISRTRHGSRSYALRRNFSSSDQFNNKPSQQNTSVSSELPFAAQRRHLPTATVMQANNYHISSGPAVPGNSQVSDVPTAIDTMSKKKTFSGCLRWITRKFCCCGVDRDSTERVQ</sequence>